<accession>A0A9R1XW54</accession>
<evidence type="ECO:0000313" key="1">
    <source>
        <dbReference type="EMBL" id="KAJ0223909.1"/>
    </source>
</evidence>
<gene>
    <name evidence="1" type="ORF">LSAT_V11C200089000</name>
</gene>
<organism evidence="1 2">
    <name type="scientific">Lactuca sativa</name>
    <name type="common">Garden lettuce</name>
    <dbReference type="NCBI Taxonomy" id="4236"/>
    <lineage>
        <taxon>Eukaryota</taxon>
        <taxon>Viridiplantae</taxon>
        <taxon>Streptophyta</taxon>
        <taxon>Embryophyta</taxon>
        <taxon>Tracheophyta</taxon>
        <taxon>Spermatophyta</taxon>
        <taxon>Magnoliopsida</taxon>
        <taxon>eudicotyledons</taxon>
        <taxon>Gunneridae</taxon>
        <taxon>Pentapetalae</taxon>
        <taxon>asterids</taxon>
        <taxon>campanulids</taxon>
        <taxon>Asterales</taxon>
        <taxon>Asteraceae</taxon>
        <taxon>Cichorioideae</taxon>
        <taxon>Cichorieae</taxon>
        <taxon>Lactucinae</taxon>
        <taxon>Lactuca</taxon>
    </lineage>
</organism>
<comment type="caution">
    <text evidence="1">The sequence shown here is derived from an EMBL/GenBank/DDBJ whole genome shotgun (WGS) entry which is preliminary data.</text>
</comment>
<dbReference type="PANTHER" id="PTHR46245:SF3">
    <property type="entry name" value="B3 DOMAIN-CONTAINING TRANSCRIPTION REPRESSOR VAL1"/>
    <property type="match status" value="1"/>
</dbReference>
<dbReference type="AlphaFoldDB" id="A0A9R1XW54"/>
<evidence type="ECO:0000313" key="2">
    <source>
        <dbReference type="Proteomes" id="UP000235145"/>
    </source>
</evidence>
<protein>
    <submittedName>
        <fullName evidence="1">Uncharacterized protein</fullName>
    </submittedName>
</protein>
<dbReference type="Proteomes" id="UP000235145">
    <property type="component" value="Unassembled WGS sequence"/>
</dbReference>
<dbReference type="EMBL" id="NBSK02000002">
    <property type="protein sequence ID" value="KAJ0223909.1"/>
    <property type="molecule type" value="Genomic_DNA"/>
</dbReference>
<keyword evidence="2" id="KW-1185">Reference proteome</keyword>
<dbReference type="PANTHER" id="PTHR46245">
    <property type="entry name" value="B3 DOMAIN-CONTAINING PROTEIN OS07G0563300"/>
    <property type="match status" value="1"/>
</dbReference>
<reference evidence="1 2" key="1">
    <citation type="journal article" date="2017" name="Nat. Commun.">
        <title>Genome assembly with in vitro proximity ligation data and whole-genome triplication in lettuce.</title>
        <authorList>
            <person name="Reyes-Chin-Wo S."/>
            <person name="Wang Z."/>
            <person name="Yang X."/>
            <person name="Kozik A."/>
            <person name="Arikit S."/>
            <person name="Song C."/>
            <person name="Xia L."/>
            <person name="Froenicke L."/>
            <person name="Lavelle D.O."/>
            <person name="Truco M.J."/>
            <person name="Xia R."/>
            <person name="Zhu S."/>
            <person name="Xu C."/>
            <person name="Xu H."/>
            <person name="Xu X."/>
            <person name="Cox K."/>
            <person name="Korf I."/>
            <person name="Meyers B.C."/>
            <person name="Michelmore R.W."/>
        </authorList>
    </citation>
    <scope>NUCLEOTIDE SEQUENCE [LARGE SCALE GENOMIC DNA]</scope>
    <source>
        <strain evidence="2">cv. Salinas</strain>
        <tissue evidence="1">Seedlings</tissue>
    </source>
</reference>
<name>A0A9R1XW54_LACSA</name>
<sequence length="422" mass="47416">MDLIRAYKELFTPCVLDLYDESLDLSNSAHAIIINTTTIYSSYWLTIARCPPLTFRLVDMSAKKAKRNPFKSKKTNEVILEEITEEEFHEGYTIASALNFKLLGLSASISDNGNDHFGDVTDLSPLADMDGSLGVSAYDADKKCMRLFVSSKATPYQFVPTKVMEWIVELFEAKELNWLGAITSAAALAIAQKMGQDISIGSTSVGRSAAIVSNMSVEILVPQTVIALVYEGEWKQPHSFKTGAKVVVHEPRSGTSDHIVHYHEHLQFMLGVQRGAIVNVIQENNKKTRNIGSKNKRLLMHNEDAMELKVTWEEAHELLHPPPTSKPTLSMIENCEFEEYDITSNGDVVVGKVLPELNGKLTGMDFRTLLSHMLKISNGYVYDVERLDEEIEATEMHEDYKQKKVLKFLMEKNSVNALHRKT</sequence>
<proteinExistence type="predicted"/>